<dbReference type="PANTHER" id="PTHR33116:SF67">
    <property type="entry name" value="REVERSE TRANSCRIPTASE"/>
    <property type="match status" value="1"/>
</dbReference>
<proteinExistence type="predicted"/>
<evidence type="ECO:0000313" key="5">
    <source>
        <dbReference type="RefSeq" id="XP_071902597.1"/>
    </source>
</evidence>
<dbReference type="SUPFAM" id="SSF56219">
    <property type="entry name" value="DNase I-like"/>
    <property type="match status" value="1"/>
</dbReference>
<evidence type="ECO:0000313" key="4">
    <source>
        <dbReference type="Proteomes" id="UP001652660"/>
    </source>
</evidence>
<dbReference type="Gene3D" id="3.30.420.10">
    <property type="entry name" value="Ribonuclease H-like superfamily/Ribonuclease H"/>
    <property type="match status" value="1"/>
</dbReference>
<feature type="domain" description="Reverse transcriptase" evidence="2">
    <location>
        <begin position="715"/>
        <end position="992"/>
    </location>
</feature>
<dbReference type="Pfam" id="PF00078">
    <property type="entry name" value="RVT_1"/>
    <property type="match status" value="1"/>
</dbReference>
<reference evidence="5" key="1">
    <citation type="submission" date="2025-08" db="UniProtKB">
        <authorList>
            <consortium name="RefSeq"/>
        </authorList>
    </citation>
    <scope>IDENTIFICATION</scope>
    <source>
        <tissue evidence="5">Leaves</tissue>
    </source>
</reference>
<evidence type="ECO:0000259" key="3">
    <source>
        <dbReference type="PROSITE" id="PS50879"/>
    </source>
</evidence>
<dbReference type="InterPro" id="IPR036397">
    <property type="entry name" value="RNaseH_sf"/>
</dbReference>
<dbReference type="InterPro" id="IPR012337">
    <property type="entry name" value="RNaseH-like_sf"/>
</dbReference>
<feature type="region of interest" description="Disordered" evidence="1">
    <location>
        <begin position="379"/>
        <end position="401"/>
    </location>
</feature>
<dbReference type="PANTHER" id="PTHR33116">
    <property type="entry name" value="REVERSE TRANSCRIPTASE ZINC-BINDING DOMAIN-CONTAINING PROTEIN-RELATED-RELATED"/>
    <property type="match status" value="1"/>
</dbReference>
<dbReference type="Pfam" id="PF13456">
    <property type="entry name" value="RVT_3"/>
    <property type="match status" value="1"/>
</dbReference>
<feature type="domain" description="RNase H type-1" evidence="3">
    <location>
        <begin position="1229"/>
        <end position="1331"/>
    </location>
</feature>
<dbReference type="RefSeq" id="XP_071902597.1">
    <property type="nucleotide sequence ID" value="XM_072046496.1"/>
</dbReference>
<evidence type="ECO:0008006" key="6">
    <source>
        <dbReference type="Google" id="ProtNLM"/>
    </source>
</evidence>
<sequence length="1331" mass="149840">MERGYLIDLGMHHPKGADLFLLPVEVFDHPRGGVSSGELFTKNSQQPTLSFAAQEATHKGEPALIFPQAAVEALASPFRFALIGKFSRGRPKLEEVRKFIASLDLRENPVVGLLDVRHVLIQLNNEADFHRVWFRRIWYVSSFPMRVFKWTTDFHVDRESSVVPLWFQLPKLPLHFFNKEVIFQIASMVGNPLLVDVATLAVSRSSVSRLVVENLPRYYSHCFRQGHDVETCHVLKPELRGASGHHAKTTGTTQLRWAKTSNTDMPDGPLEGNGERSSVLMQDAAAIDGAKGEVNGTVAGKELVAHDQSPGGTSHGPEQGDQVQQSSATIPVQQERKTEVDCGTVAVEGIEAVLRHEKGEEGSEDAGSGLPARVVVRSAEGQVEDIQDTQQRVGTLSPRGKDLVRQQESSLETGHIDTGVVSGTLEQEEVLRKEQMDARLCGLRAGLPSDRTLRSTITGESPQHLTIRVQSHIFQDFIILSYIHAKCTERDREDLWNALLRDKPAFNPWFLVGNFNVVTNTEEKRGGLPFRPSEGSDFLNFMAVAGVSDAGFSGSRYTWCNNRLGTVRIWKRLDRLLLCGRALELPYQIMVQHLGRDPSDHAPLLLSVGTRVDNKPRPFRFLNIWTTHPDLLGVIKDCWVHPVNGSSLQVLVLKLRNVKNALKLWSRTIFGDIFEGAHSAERVVTEAETAYDLDPTEQRRSELHHARARLRRALVVEEGFWRQKTWEYHGYLKVENPQDFKHFRPISLCNFTNKIISKLLSARLAITLPRIISPQQSGFVQGRQITDNFLLAQELVADIRKSNRGGNIVIKLDMMKAYDRVSWPFLLQVLRYFGFSETWIDMIWSLISNVWFLVLVNGGSHGFFRSSRGLRQGDPISLALFVIGVEVLSRALNTLLTQRGFTPFKVPSHCPIITHLAFADDVIIFSSGGKSSLRLIKRVLDDYSAVSGQRLNPQKSCFLTHSRAPSQRAAVVNQILGYNKRAFPIRYLGCPLYAGRSKKVYYTDTYNAVANRILSWKNQILSPGGRVVLIQNVLASMPIHLLAAASPPKGILMVIERLFAKFLWGSSNSGDKFHWIRWADLCRPKDEGGVGLQGLKQGRLPLMDRLKRFGVCGPSRCLCCQNPQEENLNHVFCSREGARLVWRHFESTVGEFSGMHTVRNMVWSCWLRRGTNDRVKFLQNILPSVVCWVLWKSRFPGVQCSSPTWEELLLELGSLQRRMVIRLVYWVTPREGYKLNSDGCSRGNPGRSGGGGLVRDSRGNFVFGYAEPFGVITSMQAELRALLWGIRLCVIRECLELHLEADSLTLVQIIQGTSACLWRLQRDLDELMIFK</sequence>
<dbReference type="InterPro" id="IPR000477">
    <property type="entry name" value="RT_dom"/>
</dbReference>
<name>A0ABM4U5N9_COFAR</name>
<dbReference type="PROSITE" id="PS50878">
    <property type="entry name" value="RT_POL"/>
    <property type="match status" value="1"/>
</dbReference>
<dbReference type="SUPFAM" id="SSF53098">
    <property type="entry name" value="Ribonuclease H-like"/>
    <property type="match status" value="1"/>
</dbReference>
<dbReference type="InterPro" id="IPR026960">
    <property type="entry name" value="RVT-Znf"/>
</dbReference>
<evidence type="ECO:0000259" key="2">
    <source>
        <dbReference type="PROSITE" id="PS50878"/>
    </source>
</evidence>
<dbReference type="PROSITE" id="PS50879">
    <property type="entry name" value="RNASE_H_1"/>
    <property type="match status" value="1"/>
</dbReference>
<gene>
    <name evidence="5" type="primary">LOC140005495</name>
</gene>
<accession>A0ABM4U5N9</accession>
<dbReference type="Gene3D" id="3.60.10.10">
    <property type="entry name" value="Endonuclease/exonuclease/phosphatase"/>
    <property type="match status" value="1"/>
</dbReference>
<dbReference type="InterPro" id="IPR036691">
    <property type="entry name" value="Endo/exonu/phosph_ase_sf"/>
</dbReference>
<dbReference type="InterPro" id="IPR025558">
    <property type="entry name" value="DUF4283"/>
</dbReference>
<organism evidence="4 5">
    <name type="scientific">Coffea arabica</name>
    <name type="common">Arabian coffee</name>
    <dbReference type="NCBI Taxonomy" id="13443"/>
    <lineage>
        <taxon>Eukaryota</taxon>
        <taxon>Viridiplantae</taxon>
        <taxon>Streptophyta</taxon>
        <taxon>Embryophyta</taxon>
        <taxon>Tracheophyta</taxon>
        <taxon>Spermatophyta</taxon>
        <taxon>Magnoliopsida</taxon>
        <taxon>eudicotyledons</taxon>
        <taxon>Gunneridae</taxon>
        <taxon>Pentapetalae</taxon>
        <taxon>asterids</taxon>
        <taxon>lamiids</taxon>
        <taxon>Gentianales</taxon>
        <taxon>Rubiaceae</taxon>
        <taxon>Ixoroideae</taxon>
        <taxon>Gardenieae complex</taxon>
        <taxon>Bertiereae - Coffeeae clade</taxon>
        <taxon>Coffeeae</taxon>
        <taxon>Coffea</taxon>
    </lineage>
</organism>
<protein>
    <recommendedName>
        <fullName evidence="6">Reverse transcriptase domain-containing protein</fullName>
    </recommendedName>
</protein>
<dbReference type="Pfam" id="PF13966">
    <property type="entry name" value="zf-RVT"/>
    <property type="match status" value="1"/>
</dbReference>
<dbReference type="CDD" id="cd01650">
    <property type="entry name" value="RT_nLTR_like"/>
    <property type="match status" value="1"/>
</dbReference>
<evidence type="ECO:0000256" key="1">
    <source>
        <dbReference type="SAM" id="MobiDB-lite"/>
    </source>
</evidence>
<dbReference type="InterPro" id="IPR044730">
    <property type="entry name" value="RNase_H-like_dom_plant"/>
</dbReference>
<dbReference type="InterPro" id="IPR043502">
    <property type="entry name" value="DNA/RNA_pol_sf"/>
</dbReference>
<dbReference type="SUPFAM" id="SSF56672">
    <property type="entry name" value="DNA/RNA polymerases"/>
    <property type="match status" value="1"/>
</dbReference>
<dbReference type="Pfam" id="PF14111">
    <property type="entry name" value="DUF4283"/>
    <property type="match status" value="1"/>
</dbReference>
<feature type="region of interest" description="Disordered" evidence="1">
    <location>
        <begin position="305"/>
        <end position="341"/>
    </location>
</feature>
<dbReference type="GeneID" id="140005495"/>
<dbReference type="InterPro" id="IPR002156">
    <property type="entry name" value="RNaseH_domain"/>
</dbReference>
<dbReference type="CDD" id="cd06222">
    <property type="entry name" value="RNase_H_like"/>
    <property type="match status" value="1"/>
</dbReference>
<keyword evidence="4" id="KW-1185">Reference proteome</keyword>
<feature type="compositionally biased region" description="Polar residues" evidence="1">
    <location>
        <begin position="321"/>
        <end position="332"/>
    </location>
</feature>
<dbReference type="Proteomes" id="UP001652660">
    <property type="component" value="Chromosome 4e"/>
</dbReference>